<dbReference type="AlphaFoldDB" id="A0A955IA05"/>
<protein>
    <submittedName>
        <fullName evidence="1">Uncharacterized protein</fullName>
    </submittedName>
</protein>
<dbReference type="Proteomes" id="UP000741282">
    <property type="component" value="Unassembled WGS sequence"/>
</dbReference>
<reference evidence="1" key="2">
    <citation type="journal article" date="2021" name="Microbiome">
        <title>Successional dynamics and alternative stable states in a saline activated sludge microbial community over 9 years.</title>
        <authorList>
            <person name="Wang Y."/>
            <person name="Ye J."/>
            <person name="Ju F."/>
            <person name="Liu L."/>
            <person name="Boyd J.A."/>
            <person name="Deng Y."/>
            <person name="Parks D.H."/>
            <person name="Jiang X."/>
            <person name="Yin X."/>
            <person name="Woodcroft B.J."/>
            <person name="Tyson G.W."/>
            <person name="Hugenholtz P."/>
            <person name="Polz M.F."/>
            <person name="Zhang T."/>
        </authorList>
    </citation>
    <scope>NUCLEOTIDE SEQUENCE</scope>
    <source>
        <strain evidence="1">HKST-UBA17</strain>
    </source>
</reference>
<evidence type="ECO:0000313" key="1">
    <source>
        <dbReference type="EMBL" id="MCA9377248.1"/>
    </source>
</evidence>
<gene>
    <name evidence="1" type="ORF">KC685_05010</name>
</gene>
<proteinExistence type="predicted"/>
<reference evidence="1" key="1">
    <citation type="submission" date="2020-04" db="EMBL/GenBank/DDBJ databases">
        <authorList>
            <person name="Zhang T."/>
        </authorList>
    </citation>
    <scope>NUCLEOTIDE SEQUENCE</scope>
    <source>
        <strain evidence="1">HKST-UBA17</strain>
    </source>
</reference>
<dbReference type="EMBL" id="JAGQLN010000034">
    <property type="protein sequence ID" value="MCA9377248.1"/>
    <property type="molecule type" value="Genomic_DNA"/>
</dbReference>
<comment type="caution">
    <text evidence="1">The sequence shown here is derived from an EMBL/GenBank/DDBJ whole genome shotgun (WGS) entry which is preliminary data.</text>
</comment>
<sequence length="149" mass="17252">MVIHSLSFFTEEFPNAEIISFDNNRRQIREFETQVVDVTGRKPRHMDVSNTDALSGILDRHQVELAFMSNIPDYLEPEIAEDTVGVLVEYEVPWIMASHMRNGSRQRGYKPEGLQSFVDTLREEGYKIKRATDSSGRYDISDYYLAILE</sequence>
<evidence type="ECO:0000313" key="2">
    <source>
        <dbReference type="Proteomes" id="UP000741282"/>
    </source>
</evidence>
<organism evidence="1 2">
    <name type="scientific">Candidatus Dojkabacteria bacterium</name>
    <dbReference type="NCBI Taxonomy" id="2099670"/>
    <lineage>
        <taxon>Bacteria</taxon>
        <taxon>Candidatus Dojkabacteria</taxon>
    </lineage>
</organism>
<name>A0A955IA05_9BACT</name>
<accession>A0A955IA05</accession>